<sequence length="107" mass="12546">MSQNQFIQFQKANGLDDEDVQFLITLSGAFCTCEEENKKAYDITRTAFIRHFGEELNLSEIEGNTREEYEKIINQFLSKKDKKINVDELLQSFYDADMMDGLKKKFN</sequence>
<gene>
    <name evidence="1" type="ORF">BACI348_40311</name>
</gene>
<evidence type="ECO:0000313" key="1">
    <source>
        <dbReference type="EMBL" id="VXB26346.1"/>
    </source>
</evidence>
<proteinExistence type="predicted"/>
<accession>A0A653P9B6</accession>
<protein>
    <submittedName>
        <fullName evidence="1">Uncharacterized protein</fullName>
    </submittedName>
</protein>
<reference evidence="1 2" key="1">
    <citation type="submission" date="2019-10" db="EMBL/GenBank/DDBJ databases">
        <authorList>
            <person name="Karimi E."/>
        </authorList>
    </citation>
    <scope>NUCLEOTIDE SEQUENCE [LARGE SCALE GENOMIC DNA]</scope>
    <source>
        <strain evidence="1">Bacillus sp. 348</strain>
    </source>
</reference>
<dbReference type="RefSeq" id="WP_159159556.1">
    <property type="nucleotide sequence ID" value="NZ_CP064089.1"/>
</dbReference>
<dbReference type="Proteomes" id="UP000433089">
    <property type="component" value="Unassembled WGS sequence"/>
</dbReference>
<dbReference type="AlphaFoldDB" id="A0A653P9B6"/>
<evidence type="ECO:0000313" key="2">
    <source>
        <dbReference type="Proteomes" id="UP000433089"/>
    </source>
</evidence>
<dbReference type="EMBL" id="CABWLH010000009">
    <property type="protein sequence ID" value="VXB26346.1"/>
    <property type="molecule type" value="Genomic_DNA"/>
</dbReference>
<organism evidence="1 2">
    <name type="scientific">Bacillus altitudinis</name>
    <dbReference type="NCBI Taxonomy" id="293387"/>
    <lineage>
        <taxon>Bacteria</taxon>
        <taxon>Bacillati</taxon>
        <taxon>Bacillota</taxon>
        <taxon>Bacilli</taxon>
        <taxon>Bacillales</taxon>
        <taxon>Bacillaceae</taxon>
        <taxon>Bacillus</taxon>
    </lineage>
</organism>
<name>A0A653P9B6_BACAB</name>